<dbReference type="InterPro" id="IPR021109">
    <property type="entry name" value="Peptidase_aspartic_dom_sf"/>
</dbReference>
<dbReference type="PANTHER" id="PTHR33067:SF9">
    <property type="entry name" value="RNA-DIRECTED DNA POLYMERASE"/>
    <property type="match status" value="1"/>
</dbReference>
<reference evidence="1" key="2">
    <citation type="submission" date="2022-01" db="EMBL/GenBank/DDBJ databases">
        <authorList>
            <person name="Yamashiro T."/>
            <person name="Shiraishi A."/>
            <person name="Satake H."/>
            <person name="Nakayama K."/>
        </authorList>
    </citation>
    <scope>NUCLEOTIDE SEQUENCE</scope>
</reference>
<evidence type="ECO:0000313" key="1">
    <source>
        <dbReference type="EMBL" id="GJS97820.1"/>
    </source>
</evidence>
<keyword evidence="1" id="KW-0695">RNA-directed DNA polymerase</keyword>
<dbReference type="Gene3D" id="2.40.70.10">
    <property type="entry name" value="Acid Proteases"/>
    <property type="match status" value="1"/>
</dbReference>
<comment type="caution">
    <text evidence="1">The sequence shown here is derived from an EMBL/GenBank/DDBJ whole genome shotgun (WGS) entry which is preliminary data.</text>
</comment>
<organism evidence="1 2">
    <name type="scientific">Tanacetum coccineum</name>
    <dbReference type="NCBI Taxonomy" id="301880"/>
    <lineage>
        <taxon>Eukaryota</taxon>
        <taxon>Viridiplantae</taxon>
        <taxon>Streptophyta</taxon>
        <taxon>Embryophyta</taxon>
        <taxon>Tracheophyta</taxon>
        <taxon>Spermatophyta</taxon>
        <taxon>Magnoliopsida</taxon>
        <taxon>eudicotyledons</taxon>
        <taxon>Gunneridae</taxon>
        <taxon>Pentapetalae</taxon>
        <taxon>asterids</taxon>
        <taxon>campanulids</taxon>
        <taxon>Asterales</taxon>
        <taxon>Asteraceae</taxon>
        <taxon>Asteroideae</taxon>
        <taxon>Anthemideae</taxon>
        <taxon>Anthemidinae</taxon>
        <taxon>Tanacetum</taxon>
    </lineage>
</organism>
<keyword evidence="1" id="KW-0548">Nucleotidyltransferase</keyword>
<keyword evidence="1" id="KW-0808">Transferase</keyword>
<proteinExistence type="predicted"/>
<reference evidence="1" key="1">
    <citation type="journal article" date="2022" name="Int. J. Mol. Sci.">
        <title>Draft Genome of Tanacetum Coccineum: Genomic Comparison of Closely Related Tanacetum-Family Plants.</title>
        <authorList>
            <person name="Yamashiro T."/>
            <person name="Shiraishi A."/>
            <person name="Nakayama K."/>
            <person name="Satake H."/>
        </authorList>
    </citation>
    <scope>NUCLEOTIDE SEQUENCE</scope>
</reference>
<keyword evidence="2" id="KW-1185">Reference proteome</keyword>
<gene>
    <name evidence="1" type="ORF">Tco_0804788</name>
</gene>
<sequence length="539" mass="61172">MYLSLEICFTNTRDYITPVNSRKPVCCKSLEELPIVSTSILSRLKSSYLLCELRTSEVHTISGVSSCVVGEHAHVSSACALAGMSVSLLSCKWCCGPFIVSGDLRYSCARVMITVDEPQRCPLLESLCRIAFRVGVEVPIHQVNGQLIFSSNVLGLAALTFHNVVRKSLRWRCWAMDVLDEGCSLVLLTEWAQCMLCVVRGVLGSGRELESCCAVFATLDRTVKHPKGIAENVLVGIGKFVFPVDFIILDMPEDVKVPLIFGRPFLSTAHAKIDVFKRKITLRMITKDKIEFRGRNEFGNFVDAPVLIGNFYVITDFTVVEDMDLYHDEGIGDVIDEVKQEDNERCELIDDRESPICKVKRFEMIKYSFGQEEKYVAVKEYEYDDLFRTNDDACYAYQEIFRNMDEGWFLHTAYLVKFIMGDPNITMEEYSKLQAEKAQRHGRMFNWEITTYGKVYCDNLEFFTDFEADFPSIVYNDALTSNQNVSSEPTTNWKEELSKLFIGPAFNLVKGLSQEHCLSSISDDESIELLTNKVDLSNS</sequence>
<dbReference type="Proteomes" id="UP001151760">
    <property type="component" value="Unassembled WGS sequence"/>
</dbReference>
<evidence type="ECO:0000313" key="2">
    <source>
        <dbReference type="Proteomes" id="UP001151760"/>
    </source>
</evidence>
<accession>A0ABQ5A657</accession>
<dbReference type="GO" id="GO:0003964">
    <property type="term" value="F:RNA-directed DNA polymerase activity"/>
    <property type="evidence" value="ECO:0007669"/>
    <property type="project" value="UniProtKB-KW"/>
</dbReference>
<dbReference type="EMBL" id="BQNB010011993">
    <property type="protein sequence ID" value="GJS97820.1"/>
    <property type="molecule type" value="Genomic_DNA"/>
</dbReference>
<protein>
    <submittedName>
        <fullName evidence="1">Reverse transcriptase domain-containing protein</fullName>
    </submittedName>
</protein>
<dbReference type="CDD" id="cd00303">
    <property type="entry name" value="retropepsin_like"/>
    <property type="match status" value="1"/>
</dbReference>
<name>A0ABQ5A657_9ASTR</name>
<dbReference type="PANTHER" id="PTHR33067">
    <property type="entry name" value="RNA-DIRECTED DNA POLYMERASE-RELATED"/>
    <property type="match status" value="1"/>
</dbReference>